<dbReference type="GO" id="GO:0005634">
    <property type="term" value="C:nucleus"/>
    <property type="evidence" value="ECO:0007669"/>
    <property type="project" value="UniProtKB-SubCell"/>
</dbReference>
<feature type="domain" description="C2H2-type" evidence="10">
    <location>
        <begin position="174"/>
        <end position="204"/>
    </location>
</feature>
<feature type="compositionally biased region" description="Low complexity" evidence="9">
    <location>
        <begin position="230"/>
        <end position="239"/>
    </location>
</feature>
<keyword evidence="2" id="KW-0479">Metal-binding</keyword>
<dbReference type="Gene3D" id="3.30.160.60">
    <property type="entry name" value="Classic Zinc Finger"/>
    <property type="match status" value="2"/>
</dbReference>
<dbReference type="GO" id="GO:0000978">
    <property type="term" value="F:RNA polymerase II cis-regulatory region sequence-specific DNA binding"/>
    <property type="evidence" value="ECO:0007669"/>
    <property type="project" value="TreeGrafter"/>
</dbReference>
<dbReference type="GO" id="GO:0008270">
    <property type="term" value="F:zinc ion binding"/>
    <property type="evidence" value="ECO:0007669"/>
    <property type="project" value="UniProtKB-KW"/>
</dbReference>
<dbReference type="PROSITE" id="PS50157">
    <property type="entry name" value="ZINC_FINGER_C2H2_2"/>
    <property type="match status" value="1"/>
</dbReference>
<dbReference type="Pfam" id="PF00096">
    <property type="entry name" value="zf-C2H2"/>
    <property type="match status" value="1"/>
</dbReference>
<keyword evidence="6" id="KW-0539">Nucleus</keyword>
<feature type="region of interest" description="Disordered" evidence="9">
    <location>
        <begin position="382"/>
        <end position="481"/>
    </location>
</feature>
<dbReference type="PANTHER" id="PTHR45718:SF4">
    <property type="entry name" value="TRANSCRIPTIONAL ACTIVATOR CUBITUS INTERRUPTUS"/>
    <property type="match status" value="1"/>
</dbReference>
<evidence type="ECO:0000256" key="5">
    <source>
        <dbReference type="ARBA" id="ARBA00022833"/>
    </source>
</evidence>
<comment type="subcellular location">
    <subcellularLocation>
        <location evidence="1">Nucleus</location>
    </subcellularLocation>
</comment>
<feature type="coiled-coil region" evidence="8">
    <location>
        <begin position="296"/>
        <end position="365"/>
    </location>
</feature>
<keyword evidence="5" id="KW-0862">Zinc</keyword>
<evidence type="ECO:0000256" key="7">
    <source>
        <dbReference type="PROSITE-ProRule" id="PRU00042"/>
    </source>
</evidence>
<dbReference type="EMBL" id="LT853692">
    <property type="protein sequence ID" value="SMQ46512.1"/>
    <property type="molecule type" value="Genomic_DNA"/>
</dbReference>
<keyword evidence="3" id="KW-0677">Repeat</keyword>
<evidence type="ECO:0000259" key="10">
    <source>
        <dbReference type="PROSITE" id="PS50157"/>
    </source>
</evidence>
<feature type="region of interest" description="Disordered" evidence="9">
    <location>
        <begin position="205"/>
        <end position="253"/>
    </location>
</feature>
<feature type="region of interest" description="Disordered" evidence="9">
    <location>
        <begin position="1"/>
        <end position="96"/>
    </location>
</feature>
<accession>A0A1X7RGH9</accession>
<dbReference type="Proteomes" id="UP000215127">
    <property type="component" value="Chromosome 1"/>
</dbReference>
<evidence type="ECO:0000256" key="2">
    <source>
        <dbReference type="ARBA" id="ARBA00022723"/>
    </source>
</evidence>
<dbReference type="InterPro" id="IPR043359">
    <property type="entry name" value="GLI-like"/>
</dbReference>
<evidence type="ECO:0000256" key="6">
    <source>
        <dbReference type="ARBA" id="ARBA00023242"/>
    </source>
</evidence>
<keyword evidence="12" id="KW-1185">Reference proteome</keyword>
<dbReference type="InterPro" id="IPR013087">
    <property type="entry name" value="Znf_C2H2_type"/>
</dbReference>
<name>A0A1X7RGH9_ZYMT9</name>
<dbReference type="GO" id="GO:0000981">
    <property type="term" value="F:DNA-binding transcription factor activity, RNA polymerase II-specific"/>
    <property type="evidence" value="ECO:0007669"/>
    <property type="project" value="TreeGrafter"/>
</dbReference>
<sequence>MADSPASSDLSDPPSVESDNEDQLSTAIPSSRPSVDIGHADSDQLAPPSKRRKTAASTLSALDHAPSSHPEEEDDNISLSSDGWSSAPGSPNDDEYTLRDQAQTQCLWRDCDFGVGINNDDLVNHVQSTHCATGGPKKTKYVCEWGECQKRTSNHPSGYALKAHMRSHTKEKPYYCSLPECDKAFTRSDALAKHMRTVHEPEVIKGQADGTTPPGRKGSTKIKLTNGSKASAQAAAEMAPTHDEDGNEIEPSLPNDNITYMPAHHPITGQPGFMIHYPPDIHFTAWESAIAADQLMRLLRRQLHWAQQESEELKKEVDMLEQQRREEWTLKEILLDGVMEAEYASAEKEELLNNVNEAVREAMETDVAPAKQLRWTGELPKWRRPRAAAPTFSDHDARMGDDAESPAENQDSQSPPATGVSGGGFDGEADPYDNYLNARMAELEERQRLRNIQNTPVKTTNEQHAAESDAAGALLGMSHKT</sequence>
<dbReference type="STRING" id="1276538.A0A1X7RGH9"/>
<dbReference type="FunFam" id="3.30.160.60:FF:000201">
    <property type="entry name" value="C2H2 finger domain protein (Gli3)"/>
    <property type="match status" value="1"/>
</dbReference>
<feature type="compositionally biased region" description="Polar residues" evidence="9">
    <location>
        <begin position="450"/>
        <end position="463"/>
    </location>
</feature>
<gene>
    <name evidence="11" type="ORF">ZT3D7_G1658</name>
</gene>
<evidence type="ECO:0000256" key="9">
    <source>
        <dbReference type="SAM" id="MobiDB-lite"/>
    </source>
</evidence>
<feature type="compositionally biased region" description="Polar residues" evidence="9">
    <location>
        <begin position="407"/>
        <end position="416"/>
    </location>
</feature>
<dbReference type="PANTHER" id="PTHR45718">
    <property type="entry name" value="TRANSCRIPTIONAL ACTIVATOR CUBITUS INTERRUPTUS"/>
    <property type="match status" value="1"/>
</dbReference>
<dbReference type="PROSITE" id="PS00028">
    <property type="entry name" value="ZINC_FINGER_C2H2_1"/>
    <property type="match status" value="1"/>
</dbReference>
<evidence type="ECO:0000256" key="8">
    <source>
        <dbReference type="SAM" id="Coils"/>
    </source>
</evidence>
<dbReference type="SUPFAM" id="SSF57667">
    <property type="entry name" value="beta-beta-alpha zinc fingers"/>
    <property type="match status" value="1"/>
</dbReference>
<keyword evidence="4 7" id="KW-0863">Zinc-finger</keyword>
<proteinExistence type="predicted"/>
<dbReference type="SMART" id="SM00355">
    <property type="entry name" value="ZnF_C2H2"/>
    <property type="match status" value="3"/>
</dbReference>
<evidence type="ECO:0000256" key="4">
    <source>
        <dbReference type="ARBA" id="ARBA00022771"/>
    </source>
</evidence>
<reference evidence="11 12" key="1">
    <citation type="submission" date="2016-06" db="EMBL/GenBank/DDBJ databases">
        <authorList>
            <person name="Kjaerup R.B."/>
            <person name="Dalgaard T.S."/>
            <person name="Juul-Madsen H.R."/>
        </authorList>
    </citation>
    <scope>NUCLEOTIDE SEQUENCE [LARGE SCALE GENOMIC DNA]</scope>
</reference>
<dbReference type="InterPro" id="IPR036236">
    <property type="entry name" value="Znf_C2H2_sf"/>
</dbReference>
<evidence type="ECO:0000256" key="1">
    <source>
        <dbReference type="ARBA" id="ARBA00004123"/>
    </source>
</evidence>
<feature type="compositionally biased region" description="Low complexity" evidence="9">
    <location>
        <begin position="1"/>
        <end position="15"/>
    </location>
</feature>
<dbReference type="AlphaFoldDB" id="A0A1X7RGH9"/>
<keyword evidence="8" id="KW-0175">Coiled coil</keyword>
<feature type="compositionally biased region" description="Polar residues" evidence="9">
    <location>
        <begin position="77"/>
        <end position="89"/>
    </location>
</feature>
<protein>
    <recommendedName>
        <fullName evidence="10">C2H2-type domain-containing protein</fullName>
    </recommendedName>
</protein>
<organism evidence="11 12">
    <name type="scientific">Zymoseptoria tritici (strain ST99CH_3D7)</name>
    <dbReference type="NCBI Taxonomy" id="1276538"/>
    <lineage>
        <taxon>Eukaryota</taxon>
        <taxon>Fungi</taxon>
        <taxon>Dikarya</taxon>
        <taxon>Ascomycota</taxon>
        <taxon>Pezizomycotina</taxon>
        <taxon>Dothideomycetes</taxon>
        <taxon>Dothideomycetidae</taxon>
        <taxon>Mycosphaerellales</taxon>
        <taxon>Mycosphaerellaceae</taxon>
        <taxon>Zymoseptoria</taxon>
    </lineage>
</organism>
<feature type="compositionally biased region" description="Polar residues" evidence="9">
    <location>
        <begin position="23"/>
        <end position="33"/>
    </location>
</feature>
<evidence type="ECO:0000313" key="11">
    <source>
        <dbReference type="EMBL" id="SMQ46512.1"/>
    </source>
</evidence>
<evidence type="ECO:0000313" key="12">
    <source>
        <dbReference type="Proteomes" id="UP000215127"/>
    </source>
</evidence>
<evidence type="ECO:0000256" key="3">
    <source>
        <dbReference type="ARBA" id="ARBA00022737"/>
    </source>
</evidence>